<dbReference type="RefSeq" id="WP_107297643.1">
    <property type="nucleotide sequence ID" value="NZ_PYMB01000002.1"/>
</dbReference>
<protein>
    <submittedName>
        <fullName evidence="1">Uncharacterized protein</fullName>
    </submittedName>
</protein>
<name>A0A2T3NHD1_9GAMM</name>
<dbReference type="AlphaFoldDB" id="A0A2T3NHD1"/>
<organism evidence="1 2">
    <name type="scientific">Photobacterium rosenbergii</name>
    <dbReference type="NCBI Taxonomy" id="294936"/>
    <lineage>
        <taxon>Bacteria</taxon>
        <taxon>Pseudomonadati</taxon>
        <taxon>Pseudomonadota</taxon>
        <taxon>Gammaproteobacteria</taxon>
        <taxon>Vibrionales</taxon>
        <taxon>Vibrionaceae</taxon>
        <taxon>Photobacterium</taxon>
    </lineage>
</organism>
<proteinExistence type="predicted"/>
<evidence type="ECO:0000313" key="2">
    <source>
        <dbReference type="Proteomes" id="UP000241346"/>
    </source>
</evidence>
<comment type="caution">
    <text evidence="1">The sequence shown here is derived from an EMBL/GenBank/DDBJ whole genome shotgun (WGS) entry which is preliminary data.</text>
</comment>
<accession>A0A2T3NHD1</accession>
<dbReference type="Proteomes" id="UP000241346">
    <property type="component" value="Unassembled WGS sequence"/>
</dbReference>
<evidence type="ECO:0000313" key="1">
    <source>
        <dbReference type="EMBL" id="PSW14399.1"/>
    </source>
</evidence>
<sequence>MMTQEQMYQELIDRLNEMTQCMVCFVPILEEHRYSSADALRQIDISNSVIAEAKAIQKENA</sequence>
<reference evidence="1 2" key="1">
    <citation type="submission" date="2018-03" db="EMBL/GenBank/DDBJ databases">
        <title>Whole genome sequencing of Histamine producing bacteria.</title>
        <authorList>
            <person name="Butler K."/>
        </authorList>
    </citation>
    <scope>NUCLEOTIDE SEQUENCE [LARGE SCALE GENOMIC DNA]</scope>
    <source>
        <strain evidence="1 2">DSM 19138</strain>
    </source>
</reference>
<gene>
    <name evidence="1" type="ORF">C9J01_08145</name>
</gene>
<dbReference type="EMBL" id="PYMB01000002">
    <property type="protein sequence ID" value="PSW14399.1"/>
    <property type="molecule type" value="Genomic_DNA"/>
</dbReference>